<organism evidence="2 3">
    <name type="scientific">Favolaschia claudopus</name>
    <dbReference type="NCBI Taxonomy" id="2862362"/>
    <lineage>
        <taxon>Eukaryota</taxon>
        <taxon>Fungi</taxon>
        <taxon>Dikarya</taxon>
        <taxon>Basidiomycota</taxon>
        <taxon>Agaricomycotina</taxon>
        <taxon>Agaricomycetes</taxon>
        <taxon>Agaricomycetidae</taxon>
        <taxon>Agaricales</taxon>
        <taxon>Marasmiineae</taxon>
        <taxon>Mycenaceae</taxon>
        <taxon>Favolaschia</taxon>
    </lineage>
</organism>
<proteinExistence type="predicted"/>
<feature type="non-terminal residue" evidence="2">
    <location>
        <position position="1"/>
    </location>
</feature>
<keyword evidence="3" id="KW-1185">Reference proteome</keyword>
<comment type="caution">
    <text evidence="2">The sequence shown here is derived from an EMBL/GenBank/DDBJ whole genome shotgun (WGS) entry which is preliminary data.</text>
</comment>
<feature type="domain" description="CxC6 like cysteine cluster associated with KDZ" evidence="1">
    <location>
        <begin position="3"/>
        <end position="69"/>
    </location>
</feature>
<evidence type="ECO:0000313" key="2">
    <source>
        <dbReference type="EMBL" id="KAK6984515.1"/>
    </source>
</evidence>
<evidence type="ECO:0000313" key="3">
    <source>
        <dbReference type="Proteomes" id="UP001362999"/>
    </source>
</evidence>
<sequence length="96" mass="10867">VIVIDGITIGHPCCGVLHCPISLQSNRHRFCPDHKERHRLCAVEECEEAAEFTAGFMTCTDVNHRLLETNHKKRDKAMFQLRTQVARPTVSNPDDA</sequence>
<dbReference type="AlphaFoldDB" id="A0AAV9ZJX1"/>
<name>A0AAV9ZJX1_9AGAR</name>
<feature type="non-terminal residue" evidence="2">
    <location>
        <position position="96"/>
    </location>
</feature>
<dbReference type="Proteomes" id="UP001362999">
    <property type="component" value="Unassembled WGS sequence"/>
</dbReference>
<dbReference type="EMBL" id="JAWWNJ010000137">
    <property type="protein sequence ID" value="KAK6984515.1"/>
    <property type="molecule type" value="Genomic_DNA"/>
</dbReference>
<evidence type="ECO:0000259" key="1">
    <source>
        <dbReference type="Pfam" id="PF18721"/>
    </source>
</evidence>
<accession>A0AAV9ZJX1</accession>
<protein>
    <recommendedName>
        <fullName evidence="1">CxC6 like cysteine cluster associated with KDZ domain-containing protein</fullName>
    </recommendedName>
</protein>
<dbReference type="InterPro" id="IPR040898">
    <property type="entry name" value="CxC6"/>
</dbReference>
<dbReference type="Pfam" id="PF18721">
    <property type="entry name" value="CxC6"/>
    <property type="match status" value="1"/>
</dbReference>
<reference evidence="2 3" key="1">
    <citation type="journal article" date="2024" name="J Genomics">
        <title>Draft genome sequencing and assembly of Favolaschia claudopus CIRM-BRFM 2984 isolated from oak limbs.</title>
        <authorList>
            <person name="Navarro D."/>
            <person name="Drula E."/>
            <person name="Chaduli D."/>
            <person name="Cazenave R."/>
            <person name="Ahrendt S."/>
            <person name="Wang J."/>
            <person name="Lipzen A."/>
            <person name="Daum C."/>
            <person name="Barry K."/>
            <person name="Grigoriev I.V."/>
            <person name="Favel A."/>
            <person name="Rosso M.N."/>
            <person name="Martin F."/>
        </authorList>
    </citation>
    <scope>NUCLEOTIDE SEQUENCE [LARGE SCALE GENOMIC DNA]</scope>
    <source>
        <strain evidence="2 3">CIRM-BRFM 2984</strain>
    </source>
</reference>
<gene>
    <name evidence="2" type="ORF">R3P38DRAFT_2459149</name>
</gene>